<keyword evidence="2" id="KW-0812">Transmembrane</keyword>
<gene>
    <name evidence="3" type="ORF">ACRE_016350</name>
</gene>
<evidence type="ECO:0000256" key="2">
    <source>
        <dbReference type="SAM" id="Phobius"/>
    </source>
</evidence>
<dbReference type="HOGENOM" id="CLU_103854_1_0_1"/>
<feature type="transmembrane region" description="Helical" evidence="2">
    <location>
        <begin position="12"/>
        <end position="34"/>
    </location>
</feature>
<sequence length="184" mass="21398">MRRILLTSSQVSVLVTTFVILSCTVALFLSGYAIQQRTLNQLRASIRPRERRAPPQTYLPERFRTTKVLDDGTIVQIESEVERERREQREALEASESRRQKEQMIEVTTTNTQDGKKAVSSEKLAMVEALMAQAAQKSWAVEHPDPLVKSKVPITRAERRRLIKEEMQKLARSDEPLYYQRRLW</sequence>
<keyword evidence="2" id="KW-1133">Transmembrane helix</keyword>
<name>A0A086TDM6_HAPC1</name>
<feature type="compositionally biased region" description="Basic and acidic residues" evidence="1">
    <location>
        <begin position="85"/>
        <end position="104"/>
    </location>
</feature>
<dbReference type="AlphaFoldDB" id="A0A086TDM6"/>
<dbReference type="EMBL" id="JPKY01000009">
    <property type="protein sequence ID" value="KFH47458.1"/>
    <property type="molecule type" value="Genomic_DNA"/>
</dbReference>
<proteinExistence type="predicted"/>
<accession>A0A086TDM6</accession>
<evidence type="ECO:0000313" key="4">
    <source>
        <dbReference type="Proteomes" id="UP000029964"/>
    </source>
</evidence>
<protein>
    <submittedName>
        <fullName evidence="3">Uncharacterized protein</fullName>
    </submittedName>
</protein>
<keyword evidence="4" id="KW-1185">Reference proteome</keyword>
<reference evidence="4" key="1">
    <citation type="journal article" date="2014" name="Genome Announc.">
        <title>Genome sequence and annotation of Acremonium chrysogenum, producer of the beta-lactam antibiotic cephalosporin C.</title>
        <authorList>
            <person name="Terfehr D."/>
            <person name="Dahlmann T.A."/>
            <person name="Specht T."/>
            <person name="Zadra I."/>
            <person name="Kuernsteiner H."/>
            <person name="Kueck U."/>
        </authorList>
    </citation>
    <scope>NUCLEOTIDE SEQUENCE [LARGE SCALE GENOMIC DNA]</scope>
    <source>
        <strain evidence="4">ATCC 11550 / CBS 779.69 / DSM 880 / IAM 14645 / JCM 23072 / IMI 49137</strain>
    </source>
</reference>
<comment type="caution">
    <text evidence="3">The sequence shown here is derived from an EMBL/GenBank/DDBJ whole genome shotgun (WGS) entry which is preliminary data.</text>
</comment>
<dbReference type="OrthoDB" id="5367275at2759"/>
<organism evidence="3 4">
    <name type="scientific">Hapsidospora chrysogenum (strain ATCC 11550 / CBS 779.69 / DSM 880 / IAM 14645 / JCM 23072 / IMI 49137)</name>
    <name type="common">Acremonium chrysogenum</name>
    <dbReference type="NCBI Taxonomy" id="857340"/>
    <lineage>
        <taxon>Eukaryota</taxon>
        <taxon>Fungi</taxon>
        <taxon>Dikarya</taxon>
        <taxon>Ascomycota</taxon>
        <taxon>Pezizomycotina</taxon>
        <taxon>Sordariomycetes</taxon>
        <taxon>Hypocreomycetidae</taxon>
        <taxon>Hypocreales</taxon>
        <taxon>Bionectriaceae</taxon>
        <taxon>Hapsidospora</taxon>
    </lineage>
</organism>
<feature type="region of interest" description="Disordered" evidence="1">
    <location>
        <begin position="85"/>
        <end position="116"/>
    </location>
</feature>
<keyword evidence="2" id="KW-0472">Membrane</keyword>
<dbReference type="PROSITE" id="PS51257">
    <property type="entry name" value="PROKAR_LIPOPROTEIN"/>
    <property type="match status" value="1"/>
</dbReference>
<evidence type="ECO:0000256" key="1">
    <source>
        <dbReference type="SAM" id="MobiDB-lite"/>
    </source>
</evidence>
<dbReference type="Proteomes" id="UP000029964">
    <property type="component" value="Unassembled WGS sequence"/>
</dbReference>
<evidence type="ECO:0000313" key="3">
    <source>
        <dbReference type="EMBL" id="KFH47458.1"/>
    </source>
</evidence>